<dbReference type="SUPFAM" id="SSF55781">
    <property type="entry name" value="GAF domain-like"/>
    <property type="match status" value="1"/>
</dbReference>
<feature type="transmembrane region" description="Helical" evidence="2">
    <location>
        <begin position="259"/>
        <end position="283"/>
    </location>
</feature>
<feature type="transmembrane region" description="Helical" evidence="2">
    <location>
        <begin position="131"/>
        <end position="151"/>
    </location>
</feature>
<feature type="transmembrane region" description="Helical" evidence="2">
    <location>
        <begin position="92"/>
        <end position="116"/>
    </location>
</feature>
<dbReference type="InterPro" id="IPR003018">
    <property type="entry name" value="GAF"/>
</dbReference>
<evidence type="ECO:0000256" key="1">
    <source>
        <dbReference type="ARBA" id="ARBA00022801"/>
    </source>
</evidence>
<dbReference type="InterPro" id="IPR029016">
    <property type="entry name" value="GAF-like_dom_sf"/>
</dbReference>
<name>A0A3D9L8K5_MARFU</name>
<dbReference type="Proteomes" id="UP000256779">
    <property type="component" value="Unassembled WGS sequence"/>
</dbReference>
<dbReference type="OrthoDB" id="9763484at2"/>
<keyword evidence="2" id="KW-0812">Transmembrane</keyword>
<keyword evidence="2" id="KW-1133">Transmembrane helix</keyword>
<accession>A0A3D9L8K5</accession>
<feature type="transmembrane region" description="Helical" evidence="2">
    <location>
        <begin position="192"/>
        <end position="213"/>
    </location>
</feature>
<keyword evidence="2" id="KW-0472">Membrane</keyword>
<dbReference type="Gene3D" id="3.30.450.40">
    <property type="match status" value="1"/>
</dbReference>
<dbReference type="AlphaFoldDB" id="A0A3D9L8K5"/>
<dbReference type="GO" id="GO:0016791">
    <property type="term" value="F:phosphatase activity"/>
    <property type="evidence" value="ECO:0007669"/>
    <property type="project" value="TreeGrafter"/>
</dbReference>
<dbReference type="EMBL" id="QREG01000003">
    <property type="protein sequence ID" value="REE01616.1"/>
    <property type="molecule type" value="Genomic_DNA"/>
</dbReference>
<feature type="transmembrane region" description="Helical" evidence="2">
    <location>
        <begin position="60"/>
        <end position="80"/>
    </location>
</feature>
<feature type="transmembrane region" description="Helical" evidence="2">
    <location>
        <begin position="225"/>
        <end position="247"/>
    </location>
</feature>
<sequence length="697" mass="79356">MGMAFLLYPTHVFLSRMVSRKLKIRLSLLAGILSWLLFTFFDLYLLFVEKYQINVDLSGLLPQTFLTTMVVSVLFYYRYTVTKADSINFIDLLWQVFVTGLVTTIGSLIIRLFFYVFGNSAISENPFTINFLYHILIGLVVIYLVSTFVVWKRLIQYQKSKNLIQLWTLFEYVLLGSLIFDLFGNKFLSVNFNAALIILGGLALILAFNLKWIAYLNFKQKWKSILFILLSGIYVYHFLLNLISFSQTNALNIDLLDRVYFVALFFFIILYAAIAILVTLFNLPTSSVFERKLQEAIDFQKLSQSIPAGQSAEQIYDILLESSMSAVFADGAWLEIRDIEDTLITRDLPEEAVIDIKASVRQEYIRDILEYRFNKDFLSQKVIGAINHPDYKSIIAVPIMVKNEQKGILVLLQEVGDAFNREMVEIISTFVSQASISLENFQLIGEAIENERYKEQLKIANSVQKSLLPSSLRHNECFDIVAYSMAADEVGGDYYDIIEPETGIFNLIVGDVSGKGTSAAFNMAQMKGIFHSLAQNTNPPEVFVRQANAALSRCLEKSSFITAMYFQIDTMANELSYVRAGHCPALFYSNSSRIISDLNEDGLGLGILRNSEYDQYVKQHTATYQSGDLLLLYTDGITEAKNSDGIQYGTERLRTSLLNHIDEPLNDLKTGLIDDLMKFLKDKKLDDDYTLTVVRFN</sequence>
<dbReference type="PANTHER" id="PTHR43156:SF2">
    <property type="entry name" value="STAGE II SPORULATION PROTEIN E"/>
    <property type="match status" value="1"/>
</dbReference>
<dbReference type="Gene3D" id="3.60.40.10">
    <property type="entry name" value="PPM-type phosphatase domain"/>
    <property type="match status" value="1"/>
</dbReference>
<feature type="transmembrane region" description="Helical" evidence="2">
    <location>
        <begin position="26"/>
        <end position="48"/>
    </location>
</feature>
<dbReference type="SUPFAM" id="SSF81606">
    <property type="entry name" value="PP2C-like"/>
    <property type="match status" value="1"/>
</dbReference>
<dbReference type="InterPro" id="IPR036457">
    <property type="entry name" value="PPM-type-like_dom_sf"/>
</dbReference>
<gene>
    <name evidence="4" type="ORF">C7460_103133</name>
</gene>
<proteinExistence type="predicted"/>
<comment type="caution">
    <text evidence="4">The sequence shown here is derived from an EMBL/GenBank/DDBJ whole genome shotgun (WGS) entry which is preliminary data.</text>
</comment>
<organism evidence="4 5">
    <name type="scientific">Marinoscillum furvescens DSM 4134</name>
    <dbReference type="NCBI Taxonomy" id="1122208"/>
    <lineage>
        <taxon>Bacteria</taxon>
        <taxon>Pseudomonadati</taxon>
        <taxon>Bacteroidota</taxon>
        <taxon>Cytophagia</taxon>
        <taxon>Cytophagales</taxon>
        <taxon>Reichenbachiellaceae</taxon>
        <taxon>Marinoscillum</taxon>
    </lineage>
</organism>
<keyword evidence="5" id="KW-1185">Reference proteome</keyword>
<dbReference type="Pfam" id="PF01590">
    <property type="entry name" value="GAF"/>
    <property type="match status" value="1"/>
</dbReference>
<feature type="domain" description="PPM-type phosphatase" evidence="3">
    <location>
        <begin position="475"/>
        <end position="696"/>
    </location>
</feature>
<reference evidence="4 5" key="1">
    <citation type="submission" date="2018-07" db="EMBL/GenBank/DDBJ databases">
        <title>Genomic Encyclopedia of Type Strains, Phase IV (KMG-IV): sequencing the most valuable type-strain genomes for metagenomic binning, comparative biology and taxonomic classification.</title>
        <authorList>
            <person name="Goeker M."/>
        </authorList>
    </citation>
    <scope>NUCLEOTIDE SEQUENCE [LARGE SCALE GENOMIC DNA]</scope>
    <source>
        <strain evidence="4 5">DSM 4134</strain>
    </source>
</reference>
<evidence type="ECO:0000259" key="3">
    <source>
        <dbReference type="SMART" id="SM00331"/>
    </source>
</evidence>
<dbReference type="PANTHER" id="PTHR43156">
    <property type="entry name" value="STAGE II SPORULATION PROTEIN E-RELATED"/>
    <property type="match status" value="1"/>
</dbReference>
<dbReference type="InterPro" id="IPR001932">
    <property type="entry name" value="PPM-type_phosphatase-like_dom"/>
</dbReference>
<evidence type="ECO:0000256" key="2">
    <source>
        <dbReference type="SAM" id="Phobius"/>
    </source>
</evidence>
<dbReference type="Pfam" id="PF07228">
    <property type="entry name" value="SpoIIE"/>
    <property type="match status" value="1"/>
</dbReference>
<dbReference type="SMART" id="SM00331">
    <property type="entry name" value="PP2C_SIG"/>
    <property type="match status" value="1"/>
</dbReference>
<keyword evidence="1" id="KW-0378">Hydrolase</keyword>
<dbReference type="InterPro" id="IPR052016">
    <property type="entry name" value="Bact_Sigma-Reg"/>
</dbReference>
<evidence type="ECO:0000313" key="5">
    <source>
        <dbReference type="Proteomes" id="UP000256779"/>
    </source>
</evidence>
<protein>
    <submittedName>
        <fullName evidence="4">Serine phosphatase RsbU (Regulator of sigma subunit)</fullName>
    </submittedName>
</protein>
<evidence type="ECO:0000313" key="4">
    <source>
        <dbReference type="EMBL" id="REE01616.1"/>
    </source>
</evidence>